<dbReference type="GO" id="GO:0046872">
    <property type="term" value="F:metal ion binding"/>
    <property type="evidence" value="ECO:0007669"/>
    <property type="project" value="UniProtKB-UniRule"/>
</dbReference>
<keyword evidence="6 9" id="KW-0378">Hydrolase</keyword>
<dbReference type="RefSeq" id="WP_092052314.1">
    <property type="nucleotide sequence ID" value="NZ_FOJJ01000001.1"/>
</dbReference>
<dbReference type="PANTHER" id="PTHR34405">
    <property type="entry name" value="CRISPR-ASSOCIATED ENDORIBONUCLEASE CAS2"/>
    <property type="match status" value="1"/>
</dbReference>
<feature type="binding site" evidence="9">
    <location>
        <position position="8"/>
    </location>
    <ligand>
        <name>Mg(2+)</name>
        <dbReference type="ChEBI" id="CHEBI:18420"/>
        <note>catalytic</note>
    </ligand>
</feature>
<evidence type="ECO:0000256" key="9">
    <source>
        <dbReference type="HAMAP-Rule" id="MF_01471"/>
    </source>
</evidence>
<evidence type="ECO:0000256" key="4">
    <source>
        <dbReference type="ARBA" id="ARBA00022723"/>
    </source>
</evidence>
<evidence type="ECO:0000256" key="7">
    <source>
        <dbReference type="ARBA" id="ARBA00022842"/>
    </source>
</evidence>
<dbReference type="AlphaFoldDB" id="A0A550JKK1"/>
<keyword evidence="4 9" id="KW-0479">Metal-binding</keyword>
<proteinExistence type="inferred from homology"/>
<evidence type="ECO:0000313" key="12">
    <source>
        <dbReference type="Proteomes" id="UP000317155"/>
    </source>
</evidence>
<keyword evidence="8 9" id="KW-0051">Antiviral defense</keyword>
<evidence type="ECO:0000256" key="3">
    <source>
        <dbReference type="ARBA" id="ARBA00022722"/>
    </source>
</evidence>
<dbReference type="HAMAP" id="MF_01471">
    <property type="entry name" value="Cas2"/>
    <property type="match status" value="1"/>
</dbReference>
<evidence type="ECO:0000256" key="6">
    <source>
        <dbReference type="ARBA" id="ARBA00022801"/>
    </source>
</evidence>
<dbReference type="InterPro" id="IPR019199">
    <property type="entry name" value="Virulence_VapD/CRISPR_Cas2"/>
</dbReference>
<dbReference type="GO" id="GO:0051607">
    <property type="term" value="P:defense response to virus"/>
    <property type="evidence" value="ECO:0007669"/>
    <property type="project" value="UniProtKB-UniRule"/>
</dbReference>
<dbReference type="EMBL" id="VJVV01000001">
    <property type="protein sequence ID" value="TRO83703.1"/>
    <property type="molecule type" value="Genomic_DNA"/>
</dbReference>
<evidence type="ECO:0000256" key="10">
    <source>
        <dbReference type="PIRNR" id="PIRNR032582"/>
    </source>
</evidence>
<dbReference type="SUPFAM" id="SSF143430">
    <property type="entry name" value="TTP0101/SSO1404-like"/>
    <property type="match status" value="1"/>
</dbReference>
<dbReference type="OrthoDB" id="9798176at2"/>
<dbReference type="EC" id="3.1.-.-" evidence="9"/>
<organism evidence="11 12">
    <name type="scientific">Trichloromonas acetexigens</name>
    <dbReference type="NCBI Taxonomy" id="38815"/>
    <lineage>
        <taxon>Bacteria</taxon>
        <taxon>Pseudomonadati</taxon>
        <taxon>Thermodesulfobacteriota</taxon>
        <taxon>Desulfuromonadia</taxon>
        <taxon>Desulfuromonadales</taxon>
        <taxon>Trichloromonadaceae</taxon>
        <taxon>Trichloromonas</taxon>
    </lineage>
</organism>
<dbReference type="CDD" id="cd09725">
    <property type="entry name" value="Cas2_I_II_III"/>
    <property type="match status" value="1"/>
</dbReference>
<gene>
    <name evidence="9 11" type="primary">cas2</name>
    <name evidence="11" type="ORF">FL622_00530</name>
</gene>
<evidence type="ECO:0000256" key="5">
    <source>
        <dbReference type="ARBA" id="ARBA00022759"/>
    </source>
</evidence>
<keyword evidence="5 9" id="KW-0255">Endonuclease</keyword>
<comment type="subunit">
    <text evidence="9">Homodimer, forms a heterotetramer with a Cas1 homodimer.</text>
</comment>
<dbReference type="PIRSF" id="PIRSF032582">
    <property type="entry name" value="Cas2"/>
    <property type="match status" value="1"/>
</dbReference>
<keyword evidence="3 9" id="KW-0540">Nuclease</keyword>
<comment type="cofactor">
    <cofactor evidence="1 9">
        <name>Mg(2+)</name>
        <dbReference type="ChEBI" id="CHEBI:18420"/>
    </cofactor>
</comment>
<dbReference type="Proteomes" id="UP000317155">
    <property type="component" value="Unassembled WGS sequence"/>
</dbReference>
<evidence type="ECO:0000256" key="8">
    <source>
        <dbReference type="ARBA" id="ARBA00023118"/>
    </source>
</evidence>
<keyword evidence="12" id="KW-1185">Reference proteome</keyword>
<comment type="similarity">
    <text evidence="2 9 10">Belongs to the CRISPR-associated endoribonuclease Cas2 protein family.</text>
</comment>
<dbReference type="NCBIfam" id="TIGR01573">
    <property type="entry name" value="cas2"/>
    <property type="match status" value="1"/>
</dbReference>
<dbReference type="GO" id="GO:0043571">
    <property type="term" value="P:maintenance of CRISPR repeat elements"/>
    <property type="evidence" value="ECO:0007669"/>
    <property type="project" value="UniProtKB-UniRule"/>
</dbReference>
<comment type="function">
    <text evidence="9">CRISPR (clustered regularly interspaced short palindromic repeat), is an adaptive immune system that provides protection against mobile genetic elements (viruses, transposable elements and conjugative plasmids). CRISPR clusters contain sequences complementary to antecedent mobile elements and target invading nucleic acids. CRISPR clusters are transcribed and processed into CRISPR RNA (crRNA). Functions as a ssRNA-specific endoribonuclease. Involved in the integration of spacer DNA into the CRISPR cassette.</text>
</comment>
<comment type="caution">
    <text evidence="11">The sequence shown here is derived from an EMBL/GenBank/DDBJ whole genome shotgun (WGS) entry which is preliminary data.</text>
</comment>
<dbReference type="PANTHER" id="PTHR34405:SF3">
    <property type="entry name" value="CRISPR-ASSOCIATED ENDORIBONUCLEASE CAS2 3"/>
    <property type="match status" value="1"/>
</dbReference>
<sequence>MWLIVTYDVNTEDKAGQKRLRRVAKVCKSYGQRVQKSVFECSVNDMQYEQMKRELVKEIDKACDSLRIYRLIGARDCVIDSFGVDDFVNFEEPLIV</sequence>
<dbReference type="GO" id="GO:0016787">
    <property type="term" value="F:hydrolase activity"/>
    <property type="evidence" value="ECO:0007669"/>
    <property type="project" value="UniProtKB-KW"/>
</dbReference>
<dbReference type="Gene3D" id="3.30.70.240">
    <property type="match status" value="1"/>
</dbReference>
<dbReference type="InterPro" id="IPR021127">
    <property type="entry name" value="CRISPR_associated_Cas2"/>
</dbReference>
<accession>A0A550JKK1</accession>
<name>A0A550JKK1_9BACT</name>
<evidence type="ECO:0000256" key="1">
    <source>
        <dbReference type="ARBA" id="ARBA00001946"/>
    </source>
</evidence>
<evidence type="ECO:0000256" key="2">
    <source>
        <dbReference type="ARBA" id="ARBA00009959"/>
    </source>
</evidence>
<protein>
    <recommendedName>
        <fullName evidence="9">CRISPR-associated endoribonuclease Cas2</fullName>
        <ecNumber evidence="9">3.1.-.-</ecNumber>
    </recommendedName>
</protein>
<evidence type="ECO:0000313" key="11">
    <source>
        <dbReference type="EMBL" id="TRO83703.1"/>
    </source>
</evidence>
<dbReference type="GO" id="GO:0004521">
    <property type="term" value="F:RNA endonuclease activity"/>
    <property type="evidence" value="ECO:0007669"/>
    <property type="project" value="UniProtKB-UniRule"/>
</dbReference>
<reference evidence="11 12" key="1">
    <citation type="submission" date="2019-07" db="EMBL/GenBank/DDBJ databases">
        <title>Insights of Desulfuromonas acetexigens electromicrobiology.</title>
        <authorList>
            <person name="Katuri K."/>
            <person name="Sapireddy V."/>
            <person name="Shaw D.R."/>
            <person name="Saikaly P."/>
        </authorList>
    </citation>
    <scope>NUCLEOTIDE SEQUENCE [LARGE SCALE GENOMIC DNA]</scope>
    <source>
        <strain evidence="11 12">2873</strain>
    </source>
</reference>
<keyword evidence="7 9" id="KW-0460">Magnesium</keyword>
<dbReference type="Pfam" id="PF09827">
    <property type="entry name" value="CRISPR_Cas2"/>
    <property type="match status" value="1"/>
</dbReference>